<dbReference type="Gene3D" id="1.20.1250.20">
    <property type="entry name" value="MFS general substrate transporter like domains"/>
    <property type="match status" value="2"/>
</dbReference>
<evidence type="ECO:0000256" key="3">
    <source>
        <dbReference type="ARBA" id="ARBA00022692"/>
    </source>
</evidence>
<keyword evidence="4 6" id="KW-1133">Transmembrane helix</keyword>
<dbReference type="InterPro" id="IPR020846">
    <property type="entry name" value="MFS_dom"/>
</dbReference>
<dbReference type="PANTHER" id="PTHR11662">
    <property type="entry name" value="SOLUTE CARRIER FAMILY 17"/>
    <property type="match status" value="1"/>
</dbReference>
<feature type="transmembrane region" description="Helical" evidence="6">
    <location>
        <begin position="608"/>
        <end position="630"/>
    </location>
</feature>
<dbReference type="SUPFAM" id="SSF103473">
    <property type="entry name" value="MFS general substrate transporter"/>
    <property type="match status" value="1"/>
</dbReference>
<organism evidence="8 9">
    <name type="scientific">Adineta ricciae</name>
    <name type="common">Rotifer</name>
    <dbReference type="NCBI Taxonomy" id="249248"/>
    <lineage>
        <taxon>Eukaryota</taxon>
        <taxon>Metazoa</taxon>
        <taxon>Spiralia</taxon>
        <taxon>Gnathifera</taxon>
        <taxon>Rotifera</taxon>
        <taxon>Eurotatoria</taxon>
        <taxon>Bdelloidea</taxon>
        <taxon>Adinetida</taxon>
        <taxon>Adinetidae</taxon>
        <taxon>Adineta</taxon>
    </lineage>
</organism>
<feature type="transmembrane region" description="Helical" evidence="6">
    <location>
        <begin position="909"/>
        <end position="933"/>
    </location>
</feature>
<feature type="transmembrane region" description="Helical" evidence="6">
    <location>
        <begin position="280"/>
        <end position="303"/>
    </location>
</feature>
<feature type="transmembrane region" description="Helical" evidence="6">
    <location>
        <begin position="428"/>
        <end position="449"/>
    </location>
</feature>
<dbReference type="InterPro" id="IPR011701">
    <property type="entry name" value="MFS"/>
</dbReference>
<protein>
    <recommendedName>
        <fullName evidence="6">Multidrug and toxin extrusion protein</fullName>
    </recommendedName>
</protein>
<dbReference type="GO" id="GO:0016020">
    <property type="term" value="C:membrane"/>
    <property type="evidence" value="ECO:0007669"/>
    <property type="project" value="UniProtKB-SubCell"/>
</dbReference>
<feature type="transmembrane region" description="Helical" evidence="6">
    <location>
        <begin position="315"/>
        <end position="336"/>
    </location>
</feature>
<dbReference type="InterPro" id="IPR036259">
    <property type="entry name" value="MFS_trans_sf"/>
</dbReference>
<feature type="transmembrane region" description="Helical" evidence="6">
    <location>
        <begin position="455"/>
        <end position="475"/>
    </location>
</feature>
<feature type="domain" description="Major facilitator superfamily (MFS) profile" evidence="7">
    <location>
        <begin position="524"/>
        <end position="967"/>
    </location>
</feature>
<feature type="transmembrane region" description="Helical" evidence="6">
    <location>
        <begin position="134"/>
        <end position="153"/>
    </location>
</feature>
<gene>
    <name evidence="8" type="ORF">EDS130_LOCUS9869</name>
</gene>
<dbReference type="NCBIfam" id="TIGR00797">
    <property type="entry name" value="matE"/>
    <property type="match status" value="1"/>
</dbReference>
<feature type="transmembrane region" description="Helical" evidence="6">
    <location>
        <begin position="812"/>
        <end position="832"/>
    </location>
</feature>
<dbReference type="CDD" id="cd13132">
    <property type="entry name" value="MATE_eukaryotic"/>
    <property type="match status" value="1"/>
</dbReference>
<dbReference type="InterPro" id="IPR045069">
    <property type="entry name" value="MATE_euk"/>
</dbReference>
<keyword evidence="3 6" id="KW-0812">Transmembrane</keyword>
<feature type="transmembrane region" description="Helical" evidence="6">
    <location>
        <begin position="672"/>
        <end position="695"/>
    </location>
</feature>
<sequence length="1006" mass="112449">MTCNDKLLEDLPTGANEDLYIQNKLSQTVDRSPTRSMSFIHRMFPFGFRDEAFVLIKITVPFAMGNVLASWLIAFISLALIGHAHGQLELNACALALSTYVLISNSIMLGLNFGCDTLLPQCFGGNKRKMGLTIQRAILITGYSCFISWTLMLNAKFLLKFVEHDQQVVKLADIFLRSFLLAVPCDGLSMLLQKYIASNEKTWPLLIINLIGNTVNALLNYVFLYKLHLGIRSVPLSMTISYAIIALCAALYIRFSTIYAETWHPITRACLEEWNVYLRLSAPGVLMIMTEFWSIELSVFFAAHLSARSLSAQVCAYQTAWLFYLITSSFATAANIRIGQFLGSGKPSEAANTKNVTLTVGALVILFNICLIVTFHYWFPFAYNTEADALTLSRRVLLLIGVLQIWDGYNVFNTGIVKACGKQKRGAIISFCGFYLFGIPLAGVLMFVIRTDIYGFWLGIIAAETVTNILLFTLIGRFNWERHARAALMRIKFNPTSATTEIVTISVSNEEKTDIKTETAESRLINNAAYPVYAFHISATCIFCAVHSIFTTNNASRFSVKYGSELLNDKKFAWTEFQQQILLGAYWFGYIFTLIPSGWLSITLGAKRMFAGSLLFSSIATIGICSIYFIDRFNFYVALFFRIIIGFTHGPLFPATYTFWSVWAVPFERSTLTAIGFCSNNLGTSITMLVGGLLCRYVSSGWVHIFLLTALCGFIWLPLWLWLVADSPQTHRTISEKERNYICKHIGLNSDHKKKKTVSLASLPWKKFLRSKPLIALFVTECCNLFGLFFFYTNVGKILTEIHRIPTQYTGYILAAGFICMPISSLLAGIIADNVVRREMISLTNVRKLFNSLASFIPAICTIVLCFCDHTRQVLGLITILILLFSSALAYGSGYIVNFVDVLPAYSSIVFGIATAAATFGALMANVIAGLVIKRPVLEDWRKIFILFSIIYVIGGVTFLILGSAVPRSWALLKTHEPEQQIDDVTINAADEEETIPMRIVAPINE</sequence>
<feature type="transmembrane region" description="Helical" evidence="6">
    <location>
        <begin position="945"/>
        <end position="966"/>
    </location>
</feature>
<dbReference type="InterPro" id="IPR050382">
    <property type="entry name" value="MFS_Na/Anion_cotransporter"/>
</dbReference>
<feature type="transmembrane region" description="Helical" evidence="6">
    <location>
        <begin position="852"/>
        <end position="868"/>
    </location>
</feature>
<evidence type="ECO:0000259" key="7">
    <source>
        <dbReference type="PROSITE" id="PS50850"/>
    </source>
</evidence>
<dbReference type="OrthoDB" id="2126698at2759"/>
<dbReference type="InterPro" id="IPR002528">
    <property type="entry name" value="MATE_fam"/>
</dbReference>
<name>A0A813ZT13_ADIRI</name>
<feature type="transmembrane region" description="Helical" evidence="6">
    <location>
        <begin position="637"/>
        <end position="660"/>
    </location>
</feature>
<feature type="transmembrane region" description="Helical" evidence="6">
    <location>
        <begin position="93"/>
        <end position="114"/>
    </location>
</feature>
<dbReference type="GO" id="GO:0006820">
    <property type="term" value="P:monoatomic anion transport"/>
    <property type="evidence" value="ECO:0007669"/>
    <property type="project" value="TreeGrafter"/>
</dbReference>
<dbReference type="PROSITE" id="PS50850">
    <property type="entry name" value="MFS"/>
    <property type="match status" value="1"/>
</dbReference>
<comment type="subcellular location">
    <subcellularLocation>
        <location evidence="1">Membrane</location>
        <topology evidence="1">Multi-pass membrane protein</topology>
    </subcellularLocation>
</comment>
<dbReference type="GO" id="GO:0015297">
    <property type="term" value="F:antiporter activity"/>
    <property type="evidence" value="ECO:0007669"/>
    <property type="project" value="InterPro"/>
</dbReference>
<reference evidence="8" key="1">
    <citation type="submission" date="2021-02" db="EMBL/GenBank/DDBJ databases">
        <authorList>
            <person name="Nowell W R."/>
        </authorList>
    </citation>
    <scope>NUCLEOTIDE SEQUENCE</scope>
</reference>
<evidence type="ECO:0000256" key="4">
    <source>
        <dbReference type="ARBA" id="ARBA00022989"/>
    </source>
</evidence>
<feature type="transmembrane region" description="Helical" evidence="6">
    <location>
        <begin position="236"/>
        <end position="260"/>
    </location>
</feature>
<dbReference type="Proteomes" id="UP000663852">
    <property type="component" value="Unassembled WGS sequence"/>
</dbReference>
<dbReference type="PANTHER" id="PTHR11662:SF399">
    <property type="entry name" value="FI19708P1-RELATED"/>
    <property type="match status" value="1"/>
</dbReference>
<dbReference type="AlphaFoldDB" id="A0A813ZT13"/>
<dbReference type="Pfam" id="PF01554">
    <property type="entry name" value="MatE"/>
    <property type="match status" value="2"/>
</dbReference>
<dbReference type="Pfam" id="PF07690">
    <property type="entry name" value="MFS_1"/>
    <property type="match status" value="1"/>
</dbReference>
<feature type="transmembrane region" description="Helical" evidence="6">
    <location>
        <begin position="774"/>
        <end position="792"/>
    </location>
</feature>
<feature type="transmembrane region" description="Helical" evidence="6">
    <location>
        <begin position="202"/>
        <end position="224"/>
    </location>
</feature>
<evidence type="ECO:0000256" key="2">
    <source>
        <dbReference type="ARBA" id="ARBA00010199"/>
    </source>
</evidence>
<evidence type="ECO:0000256" key="1">
    <source>
        <dbReference type="ARBA" id="ARBA00004141"/>
    </source>
</evidence>
<feature type="transmembrane region" description="Helical" evidence="6">
    <location>
        <begin position="702"/>
        <end position="723"/>
    </location>
</feature>
<dbReference type="EMBL" id="CAJNOJ010000033">
    <property type="protein sequence ID" value="CAF0902854.1"/>
    <property type="molecule type" value="Genomic_DNA"/>
</dbReference>
<keyword evidence="5 6" id="KW-0472">Membrane</keyword>
<comment type="caution">
    <text evidence="8">The sequence shown here is derived from an EMBL/GenBank/DDBJ whole genome shotgun (WGS) entry which is preliminary data.</text>
</comment>
<accession>A0A813ZT13</accession>
<feature type="transmembrane region" description="Helical" evidence="6">
    <location>
        <begin position="52"/>
        <end position="81"/>
    </location>
</feature>
<evidence type="ECO:0000313" key="8">
    <source>
        <dbReference type="EMBL" id="CAF0902854.1"/>
    </source>
</evidence>
<feature type="transmembrane region" description="Helical" evidence="6">
    <location>
        <begin position="581"/>
        <end position="602"/>
    </location>
</feature>
<feature type="transmembrane region" description="Helical" evidence="6">
    <location>
        <begin position="875"/>
        <end position="897"/>
    </location>
</feature>
<dbReference type="GO" id="GO:1990961">
    <property type="term" value="P:xenobiotic detoxification by transmembrane export across the plasma membrane"/>
    <property type="evidence" value="ECO:0007669"/>
    <property type="project" value="InterPro"/>
</dbReference>
<proteinExistence type="inferred from homology"/>
<evidence type="ECO:0000256" key="5">
    <source>
        <dbReference type="ARBA" id="ARBA00023136"/>
    </source>
</evidence>
<evidence type="ECO:0000313" key="9">
    <source>
        <dbReference type="Proteomes" id="UP000663852"/>
    </source>
</evidence>
<dbReference type="GO" id="GO:0042910">
    <property type="term" value="F:xenobiotic transmembrane transporter activity"/>
    <property type="evidence" value="ECO:0007669"/>
    <property type="project" value="InterPro"/>
</dbReference>
<feature type="transmembrane region" description="Helical" evidence="6">
    <location>
        <begin position="356"/>
        <end position="379"/>
    </location>
</feature>
<evidence type="ECO:0000256" key="6">
    <source>
        <dbReference type="RuleBase" id="RU004914"/>
    </source>
</evidence>
<comment type="similarity">
    <text evidence="2 6">Belongs to the multi antimicrobial extrusion (MATE) (TC 2.A.66.1) family.</text>
</comment>
<dbReference type="FunFam" id="1.20.1250.20:FF:000532">
    <property type="entry name" value="SLC (SoLute Carrier) homolog"/>
    <property type="match status" value="1"/>
</dbReference>